<dbReference type="GO" id="GO:0015035">
    <property type="term" value="F:protein-disulfide reductase activity"/>
    <property type="evidence" value="ECO:0007669"/>
    <property type="project" value="UniProtKB-UniRule"/>
</dbReference>
<name>A0A1G7E0L2_9ACTO</name>
<keyword evidence="4" id="KW-1015">Disulfide bond</keyword>
<dbReference type="InterPro" id="IPR005746">
    <property type="entry name" value="Thioredoxin"/>
</dbReference>
<dbReference type="NCBIfam" id="TIGR01068">
    <property type="entry name" value="thioredoxin"/>
    <property type="match status" value="1"/>
</dbReference>
<evidence type="ECO:0000313" key="8">
    <source>
        <dbReference type="EMBL" id="MDY5153259.1"/>
    </source>
</evidence>
<reference evidence="9" key="2">
    <citation type="submission" date="2016-10" db="EMBL/GenBank/DDBJ databases">
        <authorList>
            <person name="de Groot N.N."/>
        </authorList>
    </citation>
    <scope>NUCLEOTIDE SEQUENCE [LARGE SCALE GENOMIC DNA]</scope>
    <source>
        <strain evidence="9">DSM 20639</strain>
    </source>
</reference>
<accession>A0A1G7E0L2</accession>
<dbReference type="AlphaFoldDB" id="A0A1G7E0L2"/>
<evidence type="ECO:0000313" key="9">
    <source>
        <dbReference type="EMBL" id="SDE56996.1"/>
    </source>
</evidence>
<keyword evidence="2" id="KW-0813">Transport</keyword>
<dbReference type="GO" id="GO:0005829">
    <property type="term" value="C:cytosol"/>
    <property type="evidence" value="ECO:0007669"/>
    <property type="project" value="TreeGrafter"/>
</dbReference>
<reference evidence="10" key="1">
    <citation type="submission" date="2016-10" db="EMBL/GenBank/DDBJ databases">
        <authorList>
            <person name="Varghese N."/>
        </authorList>
    </citation>
    <scope>NUCLEOTIDE SEQUENCE [LARGE SCALE GENOMIC DNA]</scope>
    <source>
        <strain evidence="10">DSM 20639</strain>
    </source>
</reference>
<gene>
    <name evidence="8" type="primary">trxA</name>
    <name evidence="8" type="ORF">R6G71_04235</name>
    <name evidence="9" type="ORF">SAMN05421878_11411</name>
</gene>
<evidence type="ECO:0000259" key="7">
    <source>
        <dbReference type="PROSITE" id="PS51352"/>
    </source>
</evidence>
<keyword evidence="10" id="KW-1185">Reference proteome</keyword>
<sequence>MATVEITADNFNETVKEGITFLDFWASWCGPCRQFGPIYERVSEAHPDITFGKVDTEANQDLAEAFGIQAIPTIMAFRDGIRVFSQAGALPQNALESLVKEVRELDMEDIRQRIAKQEENNGTSGE</sequence>
<organism evidence="9 10">
    <name type="scientific">Actinobaculum suis</name>
    <dbReference type="NCBI Taxonomy" id="1657"/>
    <lineage>
        <taxon>Bacteria</taxon>
        <taxon>Bacillati</taxon>
        <taxon>Actinomycetota</taxon>
        <taxon>Actinomycetes</taxon>
        <taxon>Actinomycetales</taxon>
        <taxon>Actinomycetaceae</taxon>
        <taxon>Actinobaculum</taxon>
    </lineage>
</organism>
<evidence type="ECO:0000256" key="3">
    <source>
        <dbReference type="ARBA" id="ARBA00022982"/>
    </source>
</evidence>
<evidence type="ECO:0000256" key="2">
    <source>
        <dbReference type="ARBA" id="ARBA00022448"/>
    </source>
</evidence>
<feature type="domain" description="Thioredoxin" evidence="7">
    <location>
        <begin position="1"/>
        <end position="104"/>
    </location>
</feature>
<evidence type="ECO:0000256" key="6">
    <source>
        <dbReference type="NCBIfam" id="TIGR01068"/>
    </source>
</evidence>
<dbReference type="PANTHER" id="PTHR45663:SF40">
    <property type="entry name" value="THIOREDOXIN 2"/>
    <property type="match status" value="1"/>
</dbReference>
<dbReference type="CDD" id="cd02947">
    <property type="entry name" value="TRX_family"/>
    <property type="match status" value="1"/>
</dbReference>
<protein>
    <recommendedName>
        <fullName evidence="6">Thioredoxin</fullName>
    </recommendedName>
</protein>
<dbReference type="PANTHER" id="PTHR45663">
    <property type="entry name" value="GEO12009P1"/>
    <property type="match status" value="1"/>
</dbReference>
<dbReference type="InterPro" id="IPR036249">
    <property type="entry name" value="Thioredoxin-like_sf"/>
</dbReference>
<dbReference type="SUPFAM" id="SSF52833">
    <property type="entry name" value="Thioredoxin-like"/>
    <property type="match status" value="1"/>
</dbReference>
<comment type="similarity">
    <text evidence="1">Belongs to the thioredoxin family.</text>
</comment>
<evidence type="ECO:0000256" key="5">
    <source>
        <dbReference type="ARBA" id="ARBA00023284"/>
    </source>
</evidence>
<dbReference type="PRINTS" id="PR00421">
    <property type="entry name" value="THIOREDOXIN"/>
</dbReference>
<evidence type="ECO:0000256" key="4">
    <source>
        <dbReference type="ARBA" id="ARBA00023157"/>
    </source>
</evidence>
<dbReference type="Pfam" id="PF00085">
    <property type="entry name" value="Thioredoxin"/>
    <property type="match status" value="1"/>
</dbReference>
<dbReference type="InterPro" id="IPR013766">
    <property type="entry name" value="Thioredoxin_domain"/>
</dbReference>
<dbReference type="EMBL" id="JAWNFU010000002">
    <property type="protein sequence ID" value="MDY5153259.1"/>
    <property type="molecule type" value="Genomic_DNA"/>
</dbReference>
<proteinExistence type="inferred from homology"/>
<dbReference type="PROSITE" id="PS51352">
    <property type="entry name" value="THIOREDOXIN_2"/>
    <property type="match status" value="1"/>
</dbReference>
<evidence type="ECO:0000313" key="10">
    <source>
        <dbReference type="Proteomes" id="UP000182744"/>
    </source>
</evidence>
<keyword evidence="5" id="KW-0676">Redox-active center</keyword>
<dbReference type="PROSITE" id="PS00194">
    <property type="entry name" value="THIOREDOXIN_1"/>
    <property type="match status" value="1"/>
</dbReference>
<evidence type="ECO:0000256" key="1">
    <source>
        <dbReference type="ARBA" id="ARBA00008987"/>
    </source>
</evidence>
<keyword evidence="3" id="KW-0249">Electron transport</keyword>
<dbReference type="Gene3D" id="3.40.30.10">
    <property type="entry name" value="Glutaredoxin"/>
    <property type="match status" value="1"/>
</dbReference>
<reference evidence="8" key="3">
    <citation type="submission" date="2023-10" db="EMBL/GenBank/DDBJ databases">
        <title>Whole Genome based description of the genera Actinobaculum and Actinotignum reveals a complex phylogenetic relationship within the species included in the genus Actinotignum.</title>
        <authorList>
            <person name="Jensen C.S."/>
            <person name="Dargis R."/>
            <person name="Kemp M."/>
            <person name="Christensen J.J."/>
        </authorList>
    </citation>
    <scope>NUCLEOTIDE SEQUENCE</scope>
    <source>
        <strain evidence="8">Actinobaculum_suis_CCUG19206T</strain>
    </source>
</reference>
<dbReference type="EMBL" id="FNAU01000014">
    <property type="protein sequence ID" value="SDE56996.1"/>
    <property type="molecule type" value="Genomic_DNA"/>
</dbReference>
<dbReference type="Proteomes" id="UP001273799">
    <property type="component" value="Unassembled WGS sequence"/>
</dbReference>
<dbReference type="InterPro" id="IPR017937">
    <property type="entry name" value="Thioredoxin_CS"/>
</dbReference>
<dbReference type="RefSeq" id="WP_074663374.1">
    <property type="nucleotide sequence ID" value="NZ_FNAU01000014.1"/>
</dbReference>
<dbReference type="Proteomes" id="UP000182744">
    <property type="component" value="Unassembled WGS sequence"/>
</dbReference>